<dbReference type="Proteomes" id="UP001642484">
    <property type="component" value="Unassembled WGS sequence"/>
</dbReference>
<evidence type="ECO:0000313" key="3">
    <source>
        <dbReference type="Proteomes" id="UP001642484"/>
    </source>
</evidence>
<proteinExistence type="predicted"/>
<organism evidence="1 3">
    <name type="scientific">Durusdinium trenchii</name>
    <dbReference type="NCBI Taxonomy" id="1381693"/>
    <lineage>
        <taxon>Eukaryota</taxon>
        <taxon>Sar</taxon>
        <taxon>Alveolata</taxon>
        <taxon>Dinophyceae</taxon>
        <taxon>Suessiales</taxon>
        <taxon>Symbiodiniaceae</taxon>
        <taxon>Durusdinium</taxon>
    </lineage>
</organism>
<dbReference type="EMBL" id="CAXAMN010027778">
    <property type="protein sequence ID" value="CAK9112869.1"/>
    <property type="molecule type" value="Genomic_DNA"/>
</dbReference>
<name>A0ABP0SKE4_9DINO</name>
<comment type="caution">
    <text evidence="1">The sequence shown here is derived from an EMBL/GenBank/DDBJ whole genome shotgun (WGS) entry which is preliminary data.</text>
</comment>
<reference evidence="1 3" key="1">
    <citation type="submission" date="2024-02" db="EMBL/GenBank/DDBJ databases">
        <authorList>
            <person name="Chen Y."/>
            <person name="Shah S."/>
            <person name="Dougan E. K."/>
            <person name="Thang M."/>
            <person name="Chan C."/>
        </authorList>
    </citation>
    <scope>NUCLEOTIDE SEQUENCE [LARGE SCALE GENOMIC DNA]</scope>
</reference>
<feature type="non-terminal residue" evidence="1">
    <location>
        <position position="1"/>
    </location>
</feature>
<accession>A0ABP0SKE4</accession>
<protein>
    <submittedName>
        <fullName evidence="1">Uncharacterized protein</fullName>
    </submittedName>
</protein>
<keyword evidence="3" id="KW-1185">Reference proteome</keyword>
<evidence type="ECO:0000313" key="2">
    <source>
        <dbReference type="EMBL" id="CAK9112871.1"/>
    </source>
</evidence>
<gene>
    <name evidence="1" type="ORF">CCMP2556_LOCUS52285</name>
    <name evidence="2" type="ORF">CCMP2556_LOCUS52286</name>
</gene>
<sequence>DPSAELPAGLLGQKVDLHDNACASNPVAACALGGASGLGAKGDLQPRHINHMTMEAFHAEYLLWAEGAGVPPEQRASNRTFRNVYDNGWRQLLVMRKISQHSRCDQCAKFSARIGSCSDAERPNVEMAQKIHIDGVKAFRCLQDRLQMLSIESTTTTESAPTQSVLKIDIDGLDQAKTRWPRNLSSAKALSQLWRPNIHIVGFIAHGAP</sequence>
<evidence type="ECO:0000313" key="1">
    <source>
        <dbReference type="EMBL" id="CAK9112869.1"/>
    </source>
</evidence>
<dbReference type="EMBL" id="CAXAMN010027779">
    <property type="protein sequence ID" value="CAK9112871.1"/>
    <property type="molecule type" value="Genomic_DNA"/>
</dbReference>